<protein>
    <recommendedName>
        <fullName evidence="3">C2H2-type domain-containing protein</fullName>
    </recommendedName>
</protein>
<evidence type="ECO:0000313" key="2">
    <source>
        <dbReference type="Proteomes" id="UP001162162"/>
    </source>
</evidence>
<dbReference type="EMBL" id="JAPWTK010000684">
    <property type="protein sequence ID" value="KAJ8937097.1"/>
    <property type="molecule type" value="Genomic_DNA"/>
</dbReference>
<proteinExistence type="predicted"/>
<evidence type="ECO:0000313" key="1">
    <source>
        <dbReference type="EMBL" id="KAJ8937097.1"/>
    </source>
</evidence>
<sequence>METLKNKKRLHVNMKKQNRHLIWQNIESCFNRRLKSGIITNLICFTSCAVREKKKNRVTSYPPFSQVLKYDGIDFPIDLRYISKFEFMNKLAINVFTVGDQKRGVIVPVCLSKFNFKPRINLLMLQCNNEDENSNEELDFDLKTIQQQRKYHFSLIENVSRLLNKQTGHLKDKKLYCERCLNHFYTLTSLNKHLLDCENLNKTKITLPLEKNKILKFKN</sequence>
<dbReference type="PANTHER" id="PTHR31511">
    <property type="entry name" value="PROTEIN CBG23764"/>
    <property type="match status" value="1"/>
</dbReference>
<name>A0AAV8XDS2_9CUCU</name>
<dbReference type="PANTHER" id="PTHR31511:SF12">
    <property type="entry name" value="RHO TERMINATION FACTOR N-TERMINAL DOMAIN-CONTAINING PROTEIN"/>
    <property type="match status" value="1"/>
</dbReference>
<keyword evidence="2" id="KW-1185">Reference proteome</keyword>
<dbReference type="Proteomes" id="UP001162162">
    <property type="component" value="Unassembled WGS sequence"/>
</dbReference>
<comment type="caution">
    <text evidence="1">The sequence shown here is derived from an EMBL/GenBank/DDBJ whole genome shotgun (WGS) entry which is preliminary data.</text>
</comment>
<accession>A0AAV8XDS2</accession>
<gene>
    <name evidence="1" type="ORF">NQ318_011493</name>
</gene>
<organism evidence="1 2">
    <name type="scientific">Aromia moschata</name>
    <dbReference type="NCBI Taxonomy" id="1265417"/>
    <lineage>
        <taxon>Eukaryota</taxon>
        <taxon>Metazoa</taxon>
        <taxon>Ecdysozoa</taxon>
        <taxon>Arthropoda</taxon>
        <taxon>Hexapoda</taxon>
        <taxon>Insecta</taxon>
        <taxon>Pterygota</taxon>
        <taxon>Neoptera</taxon>
        <taxon>Endopterygota</taxon>
        <taxon>Coleoptera</taxon>
        <taxon>Polyphaga</taxon>
        <taxon>Cucujiformia</taxon>
        <taxon>Chrysomeloidea</taxon>
        <taxon>Cerambycidae</taxon>
        <taxon>Cerambycinae</taxon>
        <taxon>Callichromatini</taxon>
        <taxon>Aromia</taxon>
    </lineage>
</organism>
<dbReference type="AlphaFoldDB" id="A0AAV8XDS2"/>
<evidence type="ECO:0008006" key="3">
    <source>
        <dbReference type="Google" id="ProtNLM"/>
    </source>
</evidence>
<reference evidence="1" key="1">
    <citation type="journal article" date="2023" name="Insect Mol. Biol.">
        <title>Genome sequencing provides insights into the evolution of gene families encoding plant cell wall-degrading enzymes in longhorned beetles.</title>
        <authorList>
            <person name="Shin N.R."/>
            <person name="Okamura Y."/>
            <person name="Kirsch R."/>
            <person name="Pauchet Y."/>
        </authorList>
    </citation>
    <scope>NUCLEOTIDE SEQUENCE</scope>
    <source>
        <strain evidence="1">AMC_N1</strain>
    </source>
</reference>